<evidence type="ECO:0000313" key="4">
    <source>
        <dbReference type="WBParaSite" id="HNAJ_0000156801-mRNA-1"/>
    </source>
</evidence>
<organism evidence="4">
    <name type="scientific">Rodentolepis nana</name>
    <name type="common">Dwarf tapeworm</name>
    <name type="synonym">Hymenolepis nana</name>
    <dbReference type="NCBI Taxonomy" id="102285"/>
    <lineage>
        <taxon>Eukaryota</taxon>
        <taxon>Metazoa</taxon>
        <taxon>Spiralia</taxon>
        <taxon>Lophotrochozoa</taxon>
        <taxon>Platyhelminthes</taxon>
        <taxon>Cestoda</taxon>
        <taxon>Eucestoda</taxon>
        <taxon>Cyclophyllidea</taxon>
        <taxon>Hymenolepididae</taxon>
        <taxon>Rodentolepis</taxon>
    </lineage>
</organism>
<feature type="region of interest" description="Disordered" evidence="1">
    <location>
        <begin position="96"/>
        <end position="115"/>
    </location>
</feature>
<keyword evidence="3" id="KW-1185">Reference proteome</keyword>
<dbReference type="OrthoDB" id="10623430at2759"/>
<evidence type="ECO:0000256" key="1">
    <source>
        <dbReference type="SAM" id="MobiDB-lite"/>
    </source>
</evidence>
<feature type="region of interest" description="Disordered" evidence="1">
    <location>
        <begin position="1"/>
        <end position="26"/>
    </location>
</feature>
<proteinExistence type="predicted"/>
<sequence length="115" mass="12403">MACMIPDADKSSADSGKGQSDEDVFSGSAYNHRASSTFRFVPLILDKLPIQPEALLASPCRQDPRTLHCFLTNSPQEIVKVVAECLPQLIALHPSLRSAPLPSSPPPFPSHPNQA</sequence>
<dbReference type="AlphaFoldDB" id="A0A0R3T3I2"/>
<name>A0A0R3T3I2_RODNA</name>
<reference evidence="2 3" key="2">
    <citation type="submission" date="2018-11" db="EMBL/GenBank/DDBJ databases">
        <authorList>
            <consortium name="Pathogen Informatics"/>
        </authorList>
    </citation>
    <scope>NUCLEOTIDE SEQUENCE [LARGE SCALE GENOMIC DNA]</scope>
</reference>
<reference evidence="4" key="1">
    <citation type="submission" date="2017-02" db="UniProtKB">
        <authorList>
            <consortium name="WormBaseParasite"/>
        </authorList>
    </citation>
    <scope>IDENTIFICATION</scope>
</reference>
<dbReference type="WBParaSite" id="HNAJ_0000156801-mRNA-1">
    <property type="protein sequence ID" value="HNAJ_0000156801-mRNA-1"/>
    <property type="gene ID" value="HNAJ_0000156801"/>
</dbReference>
<evidence type="ECO:0000313" key="3">
    <source>
        <dbReference type="Proteomes" id="UP000278807"/>
    </source>
</evidence>
<gene>
    <name evidence="2" type="ORF">HNAJ_LOCUS1567</name>
</gene>
<dbReference type="Proteomes" id="UP000278807">
    <property type="component" value="Unassembled WGS sequence"/>
</dbReference>
<feature type="compositionally biased region" description="Pro residues" evidence="1">
    <location>
        <begin position="102"/>
        <end position="115"/>
    </location>
</feature>
<evidence type="ECO:0000313" key="2">
    <source>
        <dbReference type="EMBL" id="VDN97426.1"/>
    </source>
</evidence>
<protein>
    <submittedName>
        <fullName evidence="2 4">Uncharacterized protein</fullName>
    </submittedName>
</protein>
<accession>A0A0R3T3I2</accession>
<dbReference type="EMBL" id="UZAE01000625">
    <property type="protein sequence ID" value="VDN97426.1"/>
    <property type="molecule type" value="Genomic_DNA"/>
</dbReference>